<gene>
    <name evidence="2" type="ORF">WMO66_09625</name>
</gene>
<keyword evidence="3" id="KW-1185">Reference proteome</keyword>
<dbReference type="EMBL" id="JBBMFF010000235">
    <property type="protein sequence ID" value="MEQ2511500.1"/>
    <property type="molecule type" value="Genomic_DNA"/>
</dbReference>
<proteinExistence type="predicted"/>
<dbReference type="CDD" id="cd02440">
    <property type="entry name" value="AdoMet_MTases"/>
    <property type="match status" value="1"/>
</dbReference>
<dbReference type="InterPro" id="IPR029063">
    <property type="entry name" value="SAM-dependent_MTases_sf"/>
</dbReference>
<dbReference type="Pfam" id="PF13649">
    <property type="entry name" value="Methyltransf_25"/>
    <property type="match status" value="1"/>
</dbReference>
<feature type="domain" description="Methyltransferase" evidence="1">
    <location>
        <begin position="20"/>
        <end position="109"/>
    </location>
</feature>
<accession>A0ABV1G7Y2</accession>
<name>A0ABV1G7Y2_9FIRM</name>
<dbReference type="RefSeq" id="WP_279078027.1">
    <property type="nucleotide sequence ID" value="NZ_JBBMFF010000235.1"/>
</dbReference>
<evidence type="ECO:0000259" key="1">
    <source>
        <dbReference type="Pfam" id="PF13649"/>
    </source>
</evidence>
<dbReference type="Proteomes" id="UP001491552">
    <property type="component" value="Unassembled WGS sequence"/>
</dbReference>
<sequence length="159" mass="17888">MKRVETAISRLMPDIDGKRVLEPACGCAEFSIAATAHAAEVVCFDLDDQRLNPEATHTERLRFEIMDATAMRFPDGSFDTVVLYNAIGHLAHIAEPVLWECLRVVNTTGVAWVVSSFRMDKAVIQETLLPLLDHMELSYSTQEDSVYTYVQIRRKTNGI</sequence>
<dbReference type="InterPro" id="IPR041698">
    <property type="entry name" value="Methyltransf_25"/>
</dbReference>
<organism evidence="2 3">
    <name type="scientific">Faecousia intestinalis</name>
    <dbReference type="NCBI Taxonomy" id="3133167"/>
    <lineage>
        <taxon>Bacteria</taxon>
        <taxon>Bacillati</taxon>
        <taxon>Bacillota</taxon>
        <taxon>Clostridia</taxon>
        <taxon>Eubacteriales</taxon>
        <taxon>Oscillospiraceae</taxon>
        <taxon>Faecousia</taxon>
    </lineage>
</organism>
<reference evidence="2 3" key="1">
    <citation type="submission" date="2024-03" db="EMBL/GenBank/DDBJ databases">
        <title>Human intestinal bacterial collection.</title>
        <authorList>
            <person name="Pauvert C."/>
            <person name="Hitch T.C.A."/>
            <person name="Clavel T."/>
        </authorList>
    </citation>
    <scope>NUCLEOTIDE SEQUENCE [LARGE SCALE GENOMIC DNA]</scope>
    <source>
        <strain evidence="2 3">CLA-AA-H192</strain>
    </source>
</reference>
<dbReference type="EC" id="2.1.-.-" evidence="2"/>
<keyword evidence="2" id="KW-0489">Methyltransferase</keyword>
<comment type="caution">
    <text evidence="2">The sequence shown here is derived from an EMBL/GenBank/DDBJ whole genome shotgun (WGS) entry which is preliminary data.</text>
</comment>
<dbReference type="Gene3D" id="3.40.50.150">
    <property type="entry name" value="Vaccinia Virus protein VP39"/>
    <property type="match status" value="1"/>
</dbReference>
<evidence type="ECO:0000313" key="3">
    <source>
        <dbReference type="Proteomes" id="UP001491552"/>
    </source>
</evidence>
<dbReference type="GO" id="GO:0008168">
    <property type="term" value="F:methyltransferase activity"/>
    <property type="evidence" value="ECO:0007669"/>
    <property type="project" value="UniProtKB-KW"/>
</dbReference>
<dbReference type="SUPFAM" id="SSF53335">
    <property type="entry name" value="S-adenosyl-L-methionine-dependent methyltransferases"/>
    <property type="match status" value="1"/>
</dbReference>
<keyword evidence="2" id="KW-0808">Transferase</keyword>
<dbReference type="GO" id="GO:0032259">
    <property type="term" value="P:methylation"/>
    <property type="evidence" value="ECO:0007669"/>
    <property type="project" value="UniProtKB-KW"/>
</dbReference>
<evidence type="ECO:0000313" key="2">
    <source>
        <dbReference type="EMBL" id="MEQ2511500.1"/>
    </source>
</evidence>
<protein>
    <submittedName>
        <fullName evidence="2">Class I SAM-dependent methyltransferase</fullName>
        <ecNumber evidence="2">2.1.-.-</ecNumber>
    </submittedName>
</protein>